<dbReference type="EMBL" id="JAUOZU010000006">
    <property type="protein sequence ID" value="MDO6963934.1"/>
    <property type="molecule type" value="Genomic_DNA"/>
</dbReference>
<dbReference type="PROSITE" id="PS50850">
    <property type="entry name" value="MFS"/>
    <property type="match status" value="1"/>
</dbReference>
<dbReference type="PANTHER" id="PTHR23522">
    <property type="entry name" value="BLL5896 PROTEIN"/>
    <property type="match status" value="1"/>
</dbReference>
<evidence type="ECO:0000313" key="11">
    <source>
        <dbReference type="Proteomes" id="UP001174932"/>
    </source>
</evidence>
<dbReference type="InterPro" id="IPR020846">
    <property type="entry name" value="MFS_dom"/>
</dbReference>
<dbReference type="NCBIfam" id="NF037955">
    <property type="entry name" value="mfs"/>
    <property type="match status" value="1"/>
</dbReference>
<evidence type="ECO:0000256" key="7">
    <source>
        <dbReference type="ARBA" id="ARBA00023136"/>
    </source>
</evidence>
<evidence type="ECO:0000256" key="5">
    <source>
        <dbReference type="ARBA" id="ARBA00022692"/>
    </source>
</evidence>
<feature type="transmembrane region" description="Helical" evidence="8">
    <location>
        <begin position="109"/>
        <end position="131"/>
    </location>
</feature>
<evidence type="ECO:0000256" key="6">
    <source>
        <dbReference type="ARBA" id="ARBA00022989"/>
    </source>
</evidence>
<comment type="caution">
    <text evidence="10">The sequence shown here is derived from an EMBL/GenBank/DDBJ whole genome shotgun (WGS) entry which is preliminary data.</text>
</comment>
<feature type="transmembrane region" description="Helical" evidence="8">
    <location>
        <begin position="370"/>
        <end position="391"/>
    </location>
</feature>
<evidence type="ECO:0000256" key="3">
    <source>
        <dbReference type="ARBA" id="ARBA00022475"/>
    </source>
</evidence>
<evidence type="ECO:0000256" key="1">
    <source>
        <dbReference type="ARBA" id="ARBA00004429"/>
    </source>
</evidence>
<evidence type="ECO:0000256" key="2">
    <source>
        <dbReference type="ARBA" id="ARBA00022448"/>
    </source>
</evidence>
<proteinExistence type="predicted"/>
<accession>A0ABT8YJQ8</accession>
<dbReference type="Proteomes" id="UP001174932">
    <property type="component" value="Unassembled WGS sequence"/>
</dbReference>
<dbReference type="PANTHER" id="PTHR23522:SF10">
    <property type="entry name" value="3-PHENYLPROPIONIC ACID TRANSPORTER-RELATED"/>
    <property type="match status" value="1"/>
</dbReference>
<comment type="subcellular location">
    <subcellularLocation>
        <location evidence="1">Cell inner membrane</location>
        <topology evidence="1">Multi-pass membrane protein</topology>
    </subcellularLocation>
</comment>
<dbReference type="SUPFAM" id="SSF103473">
    <property type="entry name" value="MFS general substrate transporter"/>
    <property type="match status" value="1"/>
</dbReference>
<feature type="transmembrane region" description="Helical" evidence="8">
    <location>
        <begin position="343"/>
        <end position="364"/>
    </location>
</feature>
<name>A0ABT8YJQ8_9HYPH</name>
<dbReference type="InterPro" id="IPR026032">
    <property type="entry name" value="HcaT-like"/>
</dbReference>
<reference evidence="10" key="2">
    <citation type="submission" date="2023-07" db="EMBL/GenBank/DDBJ databases">
        <authorList>
            <person name="Shen H."/>
        </authorList>
    </citation>
    <scope>NUCLEOTIDE SEQUENCE</scope>
    <source>
        <strain evidence="10">TNR-22</strain>
    </source>
</reference>
<evidence type="ECO:0000256" key="8">
    <source>
        <dbReference type="SAM" id="Phobius"/>
    </source>
</evidence>
<organism evidence="10 11">
    <name type="scientific">Rhizobium alvei</name>
    <dbReference type="NCBI Taxonomy" id="1132659"/>
    <lineage>
        <taxon>Bacteria</taxon>
        <taxon>Pseudomonadati</taxon>
        <taxon>Pseudomonadota</taxon>
        <taxon>Alphaproteobacteria</taxon>
        <taxon>Hyphomicrobiales</taxon>
        <taxon>Rhizobiaceae</taxon>
        <taxon>Rhizobium/Agrobacterium group</taxon>
        <taxon>Rhizobium</taxon>
    </lineage>
</organism>
<keyword evidence="7 8" id="KW-0472">Membrane</keyword>
<keyword evidence="6 8" id="KW-1133">Transmembrane helix</keyword>
<feature type="domain" description="Major facilitator superfamily (MFS) profile" evidence="9">
    <location>
        <begin position="1"/>
        <end position="396"/>
    </location>
</feature>
<protein>
    <submittedName>
        <fullName evidence="10">MFS transporter</fullName>
    </submittedName>
</protein>
<keyword evidence="4" id="KW-0997">Cell inner membrane</keyword>
<feature type="transmembrane region" description="Helical" evidence="8">
    <location>
        <begin position="303"/>
        <end position="322"/>
    </location>
</feature>
<feature type="transmembrane region" description="Helical" evidence="8">
    <location>
        <begin position="277"/>
        <end position="297"/>
    </location>
</feature>
<dbReference type="Gene3D" id="1.20.1250.20">
    <property type="entry name" value="MFS general substrate transporter like domains"/>
    <property type="match status" value="2"/>
</dbReference>
<feature type="transmembrane region" description="Helical" evidence="8">
    <location>
        <begin position="217"/>
        <end position="241"/>
    </location>
</feature>
<feature type="transmembrane region" description="Helical" evidence="8">
    <location>
        <begin position="21"/>
        <end position="39"/>
    </location>
</feature>
<evidence type="ECO:0000259" key="9">
    <source>
        <dbReference type="PROSITE" id="PS50850"/>
    </source>
</evidence>
<keyword evidence="11" id="KW-1185">Reference proteome</keyword>
<feature type="transmembrane region" description="Helical" evidence="8">
    <location>
        <begin position="143"/>
        <end position="163"/>
    </location>
</feature>
<keyword evidence="2" id="KW-0813">Transport</keyword>
<evidence type="ECO:0000313" key="10">
    <source>
        <dbReference type="EMBL" id="MDO6963934.1"/>
    </source>
</evidence>
<keyword evidence="5 8" id="KW-0812">Transmembrane</keyword>
<feature type="transmembrane region" description="Helical" evidence="8">
    <location>
        <begin position="84"/>
        <end position="103"/>
    </location>
</feature>
<keyword evidence="3" id="KW-1003">Cell membrane</keyword>
<evidence type="ECO:0000256" key="4">
    <source>
        <dbReference type="ARBA" id="ARBA00022519"/>
    </source>
</evidence>
<gene>
    <name evidence="10" type="ORF">Q4481_08190</name>
</gene>
<sequence length="406" mass="43907">MHDHRNVSARSGVPSHFALRAALLFCAPMMVNGIGLPYFPVFLEYLGLTGAEIGIILAMPHLVRIVGTPLGAAIADRANDRSIVLIWSAAISLVTAVILHFTHSFWAVLFVYSLQGIFYAPFAPIAEAIMITGVRRWGFDYGFLRLWGSVAFIGATFAGGWLLQWFGGAMVPPAMATFFILTVIMSFAAPKLGRPVQPSPEASAKSPVGNPFWRPDFLLVVIGAALTQGSHAMLFGFASIYWTGLGFGGGEIGALWTTGVLAEIVMFVFASRLMGRFSVWTLILTGSLITVLRWVLFPLSTGIAVHFALQATHAFTFGIIHIGVQKFLMQRVAERQESSAQGIYTTFIALFNAVLSFASGYIFQSYGVEGFHFMVIVAAVGIVSILIALFLQPQSARSGGKTIEPS</sequence>
<dbReference type="InterPro" id="IPR024989">
    <property type="entry name" value="MFS_assoc_dom"/>
</dbReference>
<reference evidence="10" key="1">
    <citation type="journal article" date="2015" name="Int. J. Syst. Evol. Microbiol.">
        <title>Rhizobium alvei sp. nov., isolated from a freshwater river.</title>
        <authorList>
            <person name="Sheu S.Y."/>
            <person name="Huang H.W."/>
            <person name="Young C.C."/>
            <person name="Chen W.M."/>
        </authorList>
    </citation>
    <scope>NUCLEOTIDE SEQUENCE</scope>
    <source>
        <strain evidence="10">TNR-22</strain>
    </source>
</reference>
<dbReference type="Pfam" id="PF12832">
    <property type="entry name" value="MFS_1_like"/>
    <property type="match status" value="1"/>
</dbReference>
<dbReference type="InterPro" id="IPR036259">
    <property type="entry name" value="MFS_trans_sf"/>
</dbReference>
<feature type="transmembrane region" description="Helical" evidence="8">
    <location>
        <begin position="169"/>
        <end position="189"/>
    </location>
</feature>
<dbReference type="PIRSF" id="PIRSF004925">
    <property type="entry name" value="HcaT"/>
    <property type="match status" value="1"/>
</dbReference>
<feature type="transmembrane region" description="Helical" evidence="8">
    <location>
        <begin position="253"/>
        <end position="270"/>
    </location>
</feature>
<dbReference type="RefSeq" id="WP_304375848.1">
    <property type="nucleotide sequence ID" value="NZ_JAUOZU010000006.1"/>
</dbReference>